<name>A0ABW9QZT1_9ACTN</name>
<feature type="non-terminal residue" evidence="2">
    <location>
        <position position="1"/>
    </location>
</feature>
<dbReference type="InterPro" id="IPR006283">
    <property type="entry name" value="ThiL-like"/>
</dbReference>
<evidence type="ECO:0000313" key="3">
    <source>
        <dbReference type="Proteomes" id="UP000437736"/>
    </source>
</evidence>
<evidence type="ECO:0000259" key="1">
    <source>
        <dbReference type="Pfam" id="PF00586"/>
    </source>
</evidence>
<dbReference type="Pfam" id="PF00586">
    <property type="entry name" value="AIRS"/>
    <property type="match status" value="1"/>
</dbReference>
<dbReference type="PANTHER" id="PTHR30270:SF0">
    <property type="entry name" value="THIAMINE-MONOPHOSPHATE KINASE"/>
    <property type="match status" value="1"/>
</dbReference>
<gene>
    <name evidence="2" type="ORF">GHK86_21960</name>
</gene>
<dbReference type="SUPFAM" id="SSF56042">
    <property type="entry name" value="PurM C-terminal domain-like"/>
    <property type="match status" value="1"/>
</dbReference>
<dbReference type="InterPro" id="IPR036676">
    <property type="entry name" value="PurM-like_C_sf"/>
</dbReference>
<feature type="non-terminal residue" evidence="2">
    <location>
        <position position="125"/>
    </location>
</feature>
<sequence length="125" mass="12223">AADAVVEGVHADLSLLGLDDLGWRAVVANLSDVAAMGGTPGHCVVTVAGPPDLDLDALYDGIAAAATTYGCPVVGGDLVDAPVAVVTVAITGWVDGPPVLRSGARPGDALWVTGPLGASAAGLRE</sequence>
<dbReference type="Gene3D" id="3.90.650.10">
    <property type="entry name" value="PurM-like C-terminal domain"/>
    <property type="match status" value="1"/>
</dbReference>
<dbReference type="Proteomes" id="UP000437736">
    <property type="component" value="Unassembled WGS sequence"/>
</dbReference>
<organism evidence="2 3">
    <name type="scientific">Acidiferrimicrobium australe</name>
    <dbReference type="NCBI Taxonomy" id="2664430"/>
    <lineage>
        <taxon>Bacteria</taxon>
        <taxon>Bacillati</taxon>
        <taxon>Actinomycetota</taxon>
        <taxon>Acidimicrobiia</taxon>
        <taxon>Acidimicrobiales</taxon>
        <taxon>Acidimicrobiaceae</taxon>
        <taxon>Acidiferrimicrobium</taxon>
    </lineage>
</organism>
<dbReference type="SUPFAM" id="SSF55326">
    <property type="entry name" value="PurM N-terminal domain-like"/>
    <property type="match status" value="1"/>
</dbReference>
<keyword evidence="3" id="KW-1185">Reference proteome</keyword>
<proteinExistence type="predicted"/>
<dbReference type="GO" id="GO:0016301">
    <property type="term" value="F:kinase activity"/>
    <property type="evidence" value="ECO:0007669"/>
    <property type="project" value="UniProtKB-KW"/>
</dbReference>
<accession>A0ABW9QZT1</accession>
<dbReference type="EMBL" id="WJHE01001692">
    <property type="protein sequence ID" value="MST35384.1"/>
    <property type="molecule type" value="Genomic_DNA"/>
</dbReference>
<dbReference type="InterPro" id="IPR036921">
    <property type="entry name" value="PurM-like_N_sf"/>
</dbReference>
<reference evidence="2 3" key="1">
    <citation type="submission" date="2019-11" db="EMBL/GenBank/DDBJ databases">
        <title>Acidiferrimicrobium australis gen. nov., sp. nov., an acidophilic and obligately heterotrophic, member of the Actinobacteria that catalyses dissimilatory oxido- reduction of iron isolated from metal-rich acidic water in Chile.</title>
        <authorList>
            <person name="Gonzalez D."/>
            <person name="Huber K."/>
            <person name="Hedrich S."/>
            <person name="Rojas-Villalobos C."/>
            <person name="Quatrini R."/>
            <person name="Dinamarca M.A."/>
            <person name="Schwarz A."/>
            <person name="Canales C."/>
            <person name="Nancucheo I."/>
        </authorList>
    </citation>
    <scope>NUCLEOTIDE SEQUENCE [LARGE SCALE GENOMIC DNA]</scope>
    <source>
        <strain evidence="2 3">USS-CCA1</strain>
    </source>
</reference>
<feature type="domain" description="PurM-like N-terminal" evidence="1">
    <location>
        <begin position="2"/>
        <end position="94"/>
    </location>
</feature>
<evidence type="ECO:0000313" key="2">
    <source>
        <dbReference type="EMBL" id="MST35384.1"/>
    </source>
</evidence>
<dbReference type="InterPro" id="IPR016188">
    <property type="entry name" value="PurM-like_N"/>
</dbReference>
<keyword evidence="2" id="KW-0808">Transferase</keyword>
<comment type="caution">
    <text evidence="2">The sequence shown here is derived from an EMBL/GenBank/DDBJ whole genome shotgun (WGS) entry which is preliminary data.</text>
</comment>
<dbReference type="Gene3D" id="3.30.1330.10">
    <property type="entry name" value="PurM-like, N-terminal domain"/>
    <property type="match status" value="1"/>
</dbReference>
<dbReference type="PANTHER" id="PTHR30270">
    <property type="entry name" value="THIAMINE-MONOPHOSPHATE KINASE"/>
    <property type="match status" value="1"/>
</dbReference>
<keyword evidence="2" id="KW-0418">Kinase</keyword>
<protein>
    <submittedName>
        <fullName evidence="2">Thiamine-monophosphate kinase</fullName>
    </submittedName>
</protein>